<evidence type="ECO:0000256" key="1">
    <source>
        <dbReference type="SAM" id="Phobius"/>
    </source>
</evidence>
<proteinExistence type="predicted"/>
<organism evidence="2 3">
    <name type="scientific">Glossina pallidipes</name>
    <name type="common">Tsetse fly</name>
    <dbReference type="NCBI Taxonomy" id="7398"/>
    <lineage>
        <taxon>Eukaryota</taxon>
        <taxon>Metazoa</taxon>
        <taxon>Ecdysozoa</taxon>
        <taxon>Arthropoda</taxon>
        <taxon>Hexapoda</taxon>
        <taxon>Insecta</taxon>
        <taxon>Pterygota</taxon>
        <taxon>Neoptera</taxon>
        <taxon>Endopterygota</taxon>
        <taxon>Diptera</taxon>
        <taxon>Brachycera</taxon>
        <taxon>Muscomorpha</taxon>
        <taxon>Hippoboscoidea</taxon>
        <taxon>Glossinidae</taxon>
        <taxon>Glossina</taxon>
    </lineage>
</organism>
<keyword evidence="1" id="KW-0472">Membrane</keyword>
<keyword evidence="3" id="KW-1185">Reference proteome</keyword>
<evidence type="ECO:0000313" key="2">
    <source>
        <dbReference type="EnsemblMetazoa" id="GPAI015183-PA"/>
    </source>
</evidence>
<dbReference type="VEuPathDB" id="VectorBase:GPAI015183"/>
<reference evidence="3" key="1">
    <citation type="submission" date="2014-03" db="EMBL/GenBank/DDBJ databases">
        <authorList>
            <person name="Aksoy S."/>
            <person name="Warren W."/>
            <person name="Wilson R.K."/>
        </authorList>
    </citation>
    <scope>NUCLEOTIDE SEQUENCE [LARGE SCALE GENOMIC DNA]</scope>
    <source>
        <strain evidence="3">IAEA</strain>
    </source>
</reference>
<protein>
    <submittedName>
        <fullName evidence="2">Uncharacterized protein</fullName>
    </submittedName>
</protein>
<name>A0A1A9ZHZ9_GLOPL</name>
<sequence>MKRNSEKLERICRKSTYIGWVRKAKKLKQSEITLKVCCKQKLSFYSNSTSSSAGRVKKVFHYLPTTVTILTTTNTNSPTTTTTTTMTATNTTRIATTIISTTTITTTIIFIITIIIITATDTNTTANTNIYNISKEGSLIEGEVMIKTPAEKVLELERMLLLYVRVTALAGCNDE</sequence>
<feature type="transmembrane region" description="Helical" evidence="1">
    <location>
        <begin position="94"/>
        <end position="117"/>
    </location>
</feature>
<reference evidence="2" key="2">
    <citation type="submission" date="2020-05" db="UniProtKB">
        <authorList>
            <consortium name="EnsemblMetazoa"/>
        </authorList>
    </citation>
    <scope>IDENTIFICATION</scope>
    <source>
        <strain evidence="2">IAEA</strain>
    </source>
</reference>
<dbReference type="Proteomes" id="UP000092445">
    <property type="component" value="Unassembled WGS sequence"/>
</dbReference>
<accession>A0A1A9ZHZ9</accession>
<keyword evidence="1" id="KW-0812">Transmembrane</keyword>
<evidence type="ECO:0000313" key="3">
    <source>
        <dbReference type="Proteomes" id="UP000092445"/>
    </source>
</evidence>
<dbReference type="EnsemblMetazoa" id="GPAI015183-RA">
    <property type="protein sequence ID" value="GPAI015183-PA"/>
    <property type="gene ID" value="GPAI015183"/>
</dbReference>
<keyword evidence="1" id="KW-1133">Transmembrane helix</keyword>
<dbReference type="AlphaFoldDB" id="A0A1A9ZHZ9"/>